<gene>
    <name evidence="2" type="ORF">FDENT_1821</name>
</gene>
<keyword evidence="3" id="KW-1185">Reference proteome</keyword>
<dbReference type="EMBL" id="JAAOAK010000034">
    <property type="protein sequence ID" value="KAF5693589.1"/>
    <property type="molecule type" value="Genomic_DNA"/>
</dbReference>
<dbReference type="Gene3D" id="3.80.10.10">
    <property type="entry name" value="Ribonuclease Inhibitor"/>
    <property type="match status" value="2"/>
</dbReference>
<evidence type="ECO:0000256" key="1">
    <source>
        <dbReference type="SAM" id="MobiDB-lite"/>
    </source>
</evidence>
<reference evidence="2 3" key="1">
    <citation type="submission" date="2020-05" db="EMBL/GenBank/DDBJ databases">
        <title>Identification and distribution of gene clusters putatively required for synthesis of sphingolipid metabolism inhibitors in phylogenetically diverse species of the filamentous fungus Fusarium.</title>
        <authorList>
            <person name="Kim H.-S."/>
            <person name="Busman M."/>
            <person name="Brown D.W."/>
            <person name="Divon H."/>
            <person name="Uhlig S."/>
            <person name="Proctor R.H."/>
        </authorList>
    </citation>
    <scope>NUCLEOTIDE SEQUENCE [LARGE SCALE GENOMIC DNA]</scope>
    <source>
        <strain evidence="2 3">NRRL 25311</strain>
    </source>
</reference>
<dbReference type="SUPFAM" id="SSF52047">
    <property type="entry name" value="RNI-like"/>
    <property type="match status" value="2"/>
</dbReference>
<protein>
    <recommendedName>
        <fullName evidence="4">F-box domain-containing protein</fullName>
    </recommendedName>
</protein>
<accession>A0A8H5XHF0</accession>
<dbReference type="GO" id="GO:0019005">
    <property type="term" value="C:SCF ubiquitin ligase complex"/>
    <property type="evidence" value="ECO:0007669"/>
    <property type="project" value="TreeGrafter"/>
</dbReference>
<feature type="region of interest" description="Disordered" evidence="1">
    <location>
        <begin position="1"/>
        <end position="25"/>
    </location>
</feature>
<dbReference type="GO" id="GO:0031146">
    <property type="term" value="P:SCF-dependent proteasomal ubiquitin-dependent protein catabolic process"/>
    <property type="evidence" value="ECO:0007669"/>
    <property type="project" value="TreeGrafter"/>
</dbReference>
<dbReference type="AlphaFoldDB" id="A0A8H5XHF0"/>
<dbReference type="Proteomes" id="UP000562682">
    <property type="component" value="Unassembled WGS sequence"/>
</dbReference>
<comment type="caution">
    <text evidence="2">The sequence shown here is derived from an EMBL/GenBank/DDBJ whole genome shotgun (WGS) entry which is preliminary data.</text>
</comment>
<sequence length="1001" mass="114645">MGNIPPGTSDQMQGSGFSYRPTKYGKSPEQMKVLCEEYLYTHLRSQRLSKNDVSHWLLLFSLTIEPRRAHQVRSLRYEPQPHCPYPTAWLNTLKLCTNLTHLELVWGHHIPECVRHHVHMHMGPIFAACPKVTEFKYEGGCHLDSDEPHDVTPEQMAKFSQQYSKFAKQLCHLEVLGTFDYIKDILHYDYPNLKSFALDMAGYEENGRFFKVLSRHTPALETLVLHWVQSATLQDLEMGFKAWGKTLRSLYINHPLIEDHPDGILGHLLPHLTRLEDLGLGEWPTFLLSDLQAIAQPDAPRLKTFRWVANDGIFTRDPLADPENVSKAITDIFIAHRETLSTFMIEESFSFWTFGTDIFEHLHKARNLEKLRVQLHDIPTKDDIQGLLTACPKLGQSKTGLMVVREFFTECTLTTMKYKEDDFEALASSWGSIDYPLTEYLMAMEITRPPKSLRADRVEQNIQALRVIAQKRPNDPEAQRRAQVTTDLYLQTWPHRTIPTPFKTYTPAKPRRKSRRTGSIPSLPNEIYEMIFGHIIADVAFQTNKRFFKFWNQLTHVEGLPRSESEDIISISKRCPSLKRLKIDCFESPDPVALLDASQIWGKTLKTLCLNWFQMASDNTIAQLLGHLPIIEEVCLGQLYDILPSIHALAHLSAPQLKRLRVASYRKWDTDHSPKVEAAICDMINAHAETLESISLAYRYDLNRSVLEAIKKAKKLELLHLEVLRALTDEEREELQATCPKLRIFVNCFGGYSPEQMYSNFDWSYSRCGQKQDGNMAGSRAKAAVDIPRFSMSTRSRTRCSGIRPPGFQQRSIRAETLSSLARTSTALQCLTEPYLYSFPEGSRLESSQGLEKFLLTLAVDSRRGDLVQVLNLVRNAEVDSRTLVIDIARRCPNLRPLNLYFPEGASQSDQFRQTYVANLADLFFVCPKVRKLRLATYCREVLPIPEQDGRIVEFAGQLSHVEVNGGGTWFNEAMLPYLSPSLISFVMINSNLPDSRQNRR</sequence>
<dbReference type="PANTHER" id="PTHR13318:SF105">
    <property type="entry name" value="F-BOX_LRR-REPEAT PROTEIN 3"/>
    <property type="match status" value="1"/>
</dbReference>
<evidence type="ECO:0008006" key="4">
    <source>
        <dbReference type="Google" id="ProtNLM"/>
    </source>
</evidence>
<feature type="region of interest" description="Disordered" evidence="1">
    <location>
        <begin position="501"/>
        <end position="520"/>
    </location>
</feature>
<proteinExistence type="predicted"/>
<evidence type="ECO:0000313" key="2">
    <source>
        <dbReference type="EMBL" id="KAF5693589.1"/>
    </source>
</evidence>
<evidence type="ECO:0000313" key="3">
    <source>
        <dbReference type="Proteomes" id="UP000562682"/>
    </source>
</evidence>
<feature type="compositionally biased region" description="Polar residues" evidence="1">
    <location>
        <begin position="1"/>
        <end position="16"/>
    </location>
</feature>
<dbReference type="PANTHER" id="PTHR13318">
    <property type="entry name" value="PARTNER OF PAIRED, ISOFORM B-RELATED"/>
    <property type="match status" value="1"/>
</dbReference>
<organism evidence="2 3">
    <name type="scientific">Fusarium denticulatum</name>
    <dbReference type="NCBI Taxonomy" id="48507"/>
    <lineage>
        <taxon>Eukaryota</taxon>
        <taxon>Fungi</taxon>
        <taxon>Dikarya</taxon>
        <taxon>Ascomycota</taxon>
        <taxon>Pezizomycotina</taxon>
        <taxon>Sordariomycetes</taxon>
        <taxon>Hypocreomycetidae</taxon>
        <taxon>Hypocreales</taxon>
        <taxon>Nectriaceae</taxon>
        <taxon>Fusarium</taxon>
        <taxon>Fusarium fujikuroi species complex</taxon>
    </lineage>
</organism>
<name>A0A8H5XHF0_9HYPO</name>
<dbReference type="InterPro" id="IPR032675">
    <property type="entry name" value="LRR_dom_sf"/>
</dbReference>